<protein>
    <recommendedName>
        <fullName evidence="4">Short chain dehydrogenase</fullName>
    </recommendedName>
</protein>
<dbReference type="EMBL" id="LAZR01000737">
    <property type="protein sequence ID" value="KKN59133.1"/>
    <property type="molecule type" value="Genomic_DNA"/>
</dbReference>
<reference evidence="3" key="1">
    <citation type="journal article" date="2015" name="Nature">
        <title>Complex archaea that bridge the gap between prokaryotes and eukaryotes.</title>
        <authorList>
            <person name="Spang A."/>
            <person name="Saw J.H."/>
            <person name="Jorgensen S.L."/>
            <person name="Zaremba-Niedzwiedzka K."/>
            <person name="Martijn J."/>
            <person name="Lind A.E."/>
            <person name="van Eijk R."/>
            <person name="Schleper C."/>
            <person name="Guy L."/>
            <person name="Ettema T.J."/>
        </authorList>
    </citation>
    <scope>NUCLEOTIDE SEQUENCE</scope>
</reference>
<dbReference type="PANTHER" id="PTHR44196:SF1">
    <property type="entry name" value="DEHYDROGENASE_REDUCTASE SDR FAMILY MEMBER 7B"/>
    <property type="match status" value="1"/>
</dbReference>
<dbReference type="GO" id="GO:0016491">
    <property type="term" value="F:oxidoreductase activity"/>
    <property type="evidence" value="ECO:0007669"/>
    <property type="project" value="UniProtKB-KW"/>
</dbReference>
<comment type="caution">
    <text evidence="3">The sequence shown here is derived from an EMBL/GenBank/DDBJ whole genome shotgun (WGS) entry which is preliminary data.</text>
</comment>
<accession>A0A0F9UZT0</accession>
<organism evidence="3">
    <name type="scientific">marine sediment metagenome</name>
    <dbReference type="NCBI Taxonomy" id="412755"/>
    <lineage>
        <taxon>unclassified sequences</taxon>
        <taxon>metagenomes</taxon>
        <taxon>ecological metagenomes</taxon>
    </lineage>
</organism>
<dbReference type="PROSITE" id="PS00061">
    <property type="entry name" value="ADH_SHORT"/>
    <property type="match status" value="1"/>
</dbReference>
<dbReference type="InterPro" id="IPR036291">
    <property type="entry name" value="NAD(P)-bd_dom_sf"/>
</dbReference>
<dbReference type="NCBIfam" id="NF006565">
    <property type="entry name" value="PRK09072.1"/>
    <property type="match status" value="1"/>
</dbReference>
<dbReference type="InterPro" id="IPR020904">
    <property type="entry name" value="Sc_DH/Rdtase_CS"/>
</dbReference>
<dbReference type="PRINTS" id="PR00080">
    <property type="entry name" value="SDRFAMILY"/>
</dbReference>
<dbReference type="InterPro" id="IPR002347">
    <property type="entry name" value="SDR_fam"/>
</dbReference>
<name>A0A0F9UZT0_9ZZZZ</name>
<proteinExistence type="inferred from homology"/>
<dbReference type="PRINTS" id="PR00081">
    <property type="entry name" value="GDHRDH"/>
</dbReference>
<evidence type="ECO:0000256" key="2">
    <source>
        <dbReference type="ARBA" id="ARBA00023002"/>
    </source>
</evidence>
<keyword evidence="2" id="KW-0560">Oxidoreductase</keyword>
<dbReference type="PANTHER" id="PTHR44196">
    <property type="entry name" value="DEHYDROGENASE/REDUCTASE SDR FAMILY MEMBER 7B"/>
    <property type="match status" value="1"/>
</dbReference>
<evidence type="ECO:0000256" key="1">
    <source>
        <dbReference type="ARBA" id="ARBA00006484"/>
    </source>
</evidence>
<evidence type="ECO:0000313" key="3">
    <source>
        <dbReference type="EMBL" id="KKN59133.1"/>
    </source>
</evidence>
<dbReference type="CDD" id="cd05233">
    <property type="entry name" value="SDR_c"/>
    <property type="match status" value="1"/>
</dbReference>
<dbReference type="SUPFAM" id="SSF51735">
    <property type="entry name" value="NAD(P)-binding Rossmann-fold domains"/>
    <property type="match status" value="1"/>
</dbReference>
<evidence type="ECO:0008006" key="4">
    <source>
        <dbReference type="Google" id="ProtNLM"/>
    </source>
</evidence>
<dbReference type="Pfam" id="PF00106">
    <property type="entry name" value="adh_short"/>
    <property type="match status" value="1"/>
</dbReference>
<comment type="similarity">
    <text evidence="1">Belongs to the short-chain dehydrogenases/reductases (SDR) family.</text>
</comment>
<dbReference type="GO" id="GO:0016020">
    <property type="term" value="C:membrane"/>
    <property type="evidence" value="ECO:0007669"/>
    <property type="project" value="TreeGrafter"/>
</dbReference>
<dbReference type="AlphaFoldDB" id="A0A0F9UZT0"/>
<gene>
    <name evidence="3" type="ORF">LCGC14_0545000</name>
</gene>
<sequence>MSSALCVLTGATGGIGQAITKALYAKGWKLLLVGRNTQALEKLSRECPDSEIFTGDLTDDTTRINLAIKAKQLGGVKLLINNAGINTMQSLEHTSNEQIDNMLTTNLSVPIKLCQLFLGQLAYTKGTIVNVGSSFGSIGYPFQTLYCASKFGLRGFTEALSRELNGSGVKVTYLAPRATDTSINSSKARAMNKELGNKMDSPELVAQELLALINSNQTRRFIGFPEKLFVRINGAFPSVVDNAIAKQLPKIKRFLS</sequence>
<dbReference type="Gene3D" id="3.40.50.720">
    <property type="entry name" value="NAD(P)-binding Rossmann-like Domain"/>
    <property type="match status" value="1"/>
</dbReference>